<protein>
    <submittedName>
        <fullName evidence="2">Uncharacterized protein</fullName>
    </submittedName>
</protein>
<evidence type="ECO:0000313" key="2">
    <source>
        <dbReference type="EMBL" id="KAI1611400.1"/>
    </source>
</evidence>
<gene>
    <name evidence="2" type="ORF">EDD36DRAFT_287592</name>
</gene>
<dbReference type="Proteomes" id="UP001203852">
    <property type="component" value="Unassembled WGS sequence"/>
</dbReference>
<evidence type="ECO:0000256" key="1">
    <source>
        <dbReference type="SAM" id="MobiDB-lite"/>
    </source>
</evidence>
<accession>A0AAN6DR90</accession>
<evidence type="ECO:0000313" key="3">
    <source>
        <dbReference type="Proteomes" id="UP001203852"/>
    </source>
</evidence>
<organism evidence="2 3">
    <name type="scientific">Exophiala viscosa</name>
    <dbReference type="NCBI Taxonomy" id="2486360"/>
    <lineage>
        <taxon>Eukaryota</taxon>
        <taxon>Fungi</taxon>
        <taxon>Dikarya</taxon>
        <taxon>Ascomycota</taxon>
        <taxon>Pezizomycotina</taxon>
        <taxon>Eurotiomycetes</taxon>
        <taxon>Chaetothyriomycetidae</taxon>
        <taxon>Chaetothyriales</taxon>
        <taxon>Herpotrichiellaceae</taxon>
        <taxon>Exophiala</taxon>
    </lineage>
</organism>
<feature type="region of interest" description="Disordered" evidence="1">
    <location>
        <begin position="1"/>
        <end position="50"/>
    </location>
</feature>
<reference evidence="2" key="1">
    <citation type="journal article" date="2022" name="bioRxiv">
        <title>Deciphering the potential niche of two novel black yeast fungi from a biological soil crust based on their genomes, phenotypes, and melanin regulation.</title>
        <authorList>
            <consortium name="DOE Joint Genome Institute"/>
            <person name="Carr E.C."/>
            <person name="Barton Q."/>
            <person name="Grambo S."/>
            <person name="Sullivan M."/>
            <person name="Renfro C.M."/>
            <person name="Kuo A."/>
            <person name="Pangilinan J."/>
            <person name="Lipzen A."/>
            <person name="Keymanesh K."/>
            <person name="Savage E."/>
            <person name="Barry K."/>
            <person name="Grigoriev I.V."/>
            <person name="Riekhof W.R."/>
            <person name="Harris S.S."/>
        </authorList>
    </citation>
    <scope>NUCLEOTIDE SEQUENCE</scope>
    <source>
        <strain evidence="2">JF 03-4F</strain>
    </source>
</reference>
<dbReference type="AlphaFoldDB" id="A0AAN6DR90"/>
<proteinExistence type="predicted"/>
<keyword evidence="3" id="KW-1185">Reference proteome</keyword>
<dbReference type="EMBL" id="MU404356">
    <property type="protein sequence ID" value="KAI1611400.1"/>
    <property type="molecule type" value="Genomic_DNA"/>
</dbReference>
<name>A0AAN6DR90_9EURO</name>
<feature type="region of interest" description="Disordered" evidence="1">
    <location>
        <begin position="63"/>
        <end position="82"/>
    </location>
</feature>
<comment type="caution">
    <text evidence="2">The sequence shown here is derived from an EMBL/GenBank/DDBJ whole genome shotgun (WGS) entry which is preliminary data.</text>
</comment>
<sequence>MPPHDRRRRNEPQSRPPLPSGLRYEEVLLPVPQGGLSSSRRPHSPPRFRAPAALQWLAGRQPQTSIPRPISSPPSRPSNEPLTSATWVLSFDRTSTMHKCADIHLFRPPYTVGEINSGTVVLPILPGPARRFGFDVSVMTLTPTRYAPVSRYSELNWPLLARQGFTKTDLHHDHEHDSTQGTPLCMGRTCKKVSSVIRHPNIPGVDLLWCGYDEDKSPHVFVHMTAFDMVDPQLWKVGVKTGVVGRAADMDGRLAWIEPGNDSPFERIVQGGLRR</sequence>